<accession>A0ACC2UDU5</accession>
<gene>
    <name evidence="1" type="ORF">DSO57_1019404</name>
</gene>
<organism evidence="1 2">
    <name type="scientific">Entomophthora muscae</name>
    <dbReference type="NCBI Taxonomy" id="34485"/>
    <lineage>
        <taxon>Eukaryota</taxon>
        <taxon>Fungi</taxon>
        <taxon>Fungi incertae sedis</taxon>
        <taxon>Zoopagomycota</taxon>
        <taxon>Entomophthoromycotina</taxon>
        <taxon>Entomophthoromycetes</taxon>
        <taxon>Entomophthorales</taxon>
        <taxon>Entomophthoraceae</taxon>
        <taxon>Entomophthora</taxon>
    </lineage>
</organism>
<comment type="caution">
    <text evidence="1">The sequence shown here is derived from an EMBL/GenBank/DDBJ whole genome shotgun (WGS) entry which is preliminary data.</text>
</comment>
<proteinExistence type="predicted"/>
<dbReference type="Proteomes" id="UP001165960">
    <property type="component" value="Unassembled WGS sequence"/>
</dbReference>
<reference evidence="1" key="1">
    <citation type="submission" date="2022-04" db="EMBL/GenBank/DDBJ databases">
        <title>Genome of the entomopathogenic fungus Entomophthora muscae.</title>
        <authorList>
            <person name="Elya C."/>
            <person name="Lovett B.R."/>
            <person name="Lee E."/>
            <person name="Macias A.M."/>
            <person name="Hajek A.E."/>
            <person name="De Bivort B.L."/>
            <person name="Kasson M.T."/>
            <person name="De Fine Licht H.H."/>
            <person name="Stajich J.E."/>
        </authorList>
    </citation>
    <scope>NUCLEOTIDE SEQUENCE</scope>
    <source>
        <strain evidence="1">Berkeley</strain>
    </source>
</reference>
<name>A0ACC2UDU5_9FUNG</name>
<keyword evidence="2" id="KW-1185">Reference proteome</keyword>
<sequence length="665" mass="73348">MSGMYSKLLKYLGKETSNSEKKAPLFGLKLEPENDQSYLPVIPASSVALEIKELQEAAVRLEKRMEEVKYAKLSVTRKAVEDYEIASRRLKSLQMQCSSMAISLLDVNIAQLADCISFFNRMLMNRLMAGRVYEKGANPFVIEEGRFCAADLLDFQRFLAAAFSHLIIDRLSQPLEPSTIQHLVSTVIKLAQTLLKGHGDMNGFAGISLSLLNPAIRRLLIGKMTSAHIKALEEFDAILSPSDDYSNYFNQFHITPGTKAPAVPWFLPFAIHIESLLQLYSESSPLTTTHGILPQLSPPGRTRLASLLGFLAPSPAHRQISESNPHPLLSHWLLGLPFLSQAQLWKISLLACATPHVNPSFMAYPTEASFPYRPQATYTAGSPPFAIINVTQNLNKSSVLELSTDSERSKSSGDQDMFVDLKEDTGLPSLEDMCYDEVSSTEAQQLVDSLIADVDVTSSSWQSIPAIQNAWTLNPDFQFDDINPFAASSDDVVMRLLLESNLADQTSDDQNTSPCPPSIKELTPEILSQAEVPSTDKQETLSNWLPSIPPLETIADSFDISELTPSSVFIQPDGIPNEDKVPSSPPPYSFVSVGTATLSDDKDLYPVIRVQGIPFLEDGVPEIHSGSLHFPHLPGGFLTAREDDTDDQFPKVSYSEDYTKSAQVF</sequence>
<protein>
    <submittedName>
        <fullName evidence="1">Uncharacterized protein</fullName>
    </submittedName>
</protein>
<evidence type="ECO:0000313" key="1">
    <source>
        <dbReference type="EMBL" id="KAJ9084900.1"/>
    </source>
</evidence>
<evidence type="ECO:0000313" key="2">
    <source>
        <dbReference type="Proteomes" id="UP001165960"/>
    </source>
</evidence>
<dbReference type="EMBL" id="QTSX02000797">
    <property type="protein sequence ID" value="KAJ9084900.1"/>
    <property type="molecule type" value="Genomic_DNA"/>
</dbReference>